<gene>
    <name evidence="5" type="ORF">UFOVP506_52</name>
</gene>
<dbReference type="Pfam" id="PF19263">
    <property type="entry name" value="DUF5906"/>
    <property type="match status" value="1"/>
</dbReference>
<keyword evidence="3" id="KW-0067">ATP-binding</keyword>
<evidence type="ECO:0000313" key="5">
    <source>
        <dbReference type="EMBL" id="CAB4147898.1"/>
    </source>
</evidence>
<organism evidence="5">
    <name type="scientific">uncultured Caudovirales phage</name>
    <dbReference type="NCBI Taxonomy" id="2100421"/>
    <lineage>
        <taxon>Viruses</taxon>
        <taxon>Duplodnaviria</taxon>
        <taxon>Heunggongvirae</taxon>
        <taxon>Uroviricota</taxon>
        <taxon>Caudoviricetes</taxon>
        <taxon>Peduoviridae</taxon>
        <taxon>Maltschvirus</taxon>
        <taxon>Maltschvirus maltsch</taxon>
    </lineage>
</organism>
<sequence length="753" mass="83406">MKFQTLYKIGFTDLVSVIPPNAELSAMSKIQADQAGKAPGRLNAQGTWGGYGWQDYTPTANDVERWDRSHANIGLKASKYPAVDIDVVNEGLARVIGDMAVKALGKAPMRIGRFPKRLFMYRTDDKIGRMQVRFRDDRGVEQLVEFLGDGQQYVIAGIHPITKEPYSLDVDLTQRGPAGLKLVTREKIERFFADLTETLEMMGCIIIHADRTAHKAVERQSVDQVSLTAPSITHVAAAVAAIPNTTENFPDRDDYIRMGYAIKAACGPDHEPDAFEIFAAWAERWEDGVNSLDTIEADFGRMHPPYELGWDWLAGKAAAFGYKREVDEFEVSDFDDEDFGMVASAGETPIEYSDIALAQRVARLHVSDIRFVVGGMGWVAWDGNKWAKDVANKHLSIVRKVCAHASAEALDKIESPQKAERIAQRVASYNVIANVAKLAAVEPTMQATTEQLDADIYILNTKSGMVDLKTGVLFAHDRSRMCTKCTSVEADFSKPAPQWQAFLNEACNGDAEMISYLQRLAGYSSTGSTKEHVLAFAHGSGGNGKGTFLGAVGNILGDYATVASADVFLASNNQRHPTELASLMGARLVHAQEIDPSRKWDEAKVKSLTGGDKISARFMRQDLFEFQPQFTLVIAGNTKPEITNVDDAMRRRMHLIPFDTKPIRKDVDLPDKLKEEYPAILAWVIEGAKSWLVEGLNPPKAVVEATDEYLAGEDALARWVTERCVASPDYEMTTNEAFNDFRDWCKDNNEVKG</sequence>
<evidence type="ECO:0000256" key="1">
    <source>
        <dbReference type="ARBA" id="ARBA00022741"/>
    </source>
</evidence>
<dbReference type="PANTHER" id="PTHR35372:SF2">
    <property type="entry name" value="SF3 HELICASE DOMAIN-CONTAINING PROTEIN"/>
    <property type="match status" value="1"/>
</dbReference>
<dbReference type="NCBIfam" id="TIGR01613">
    <property type="entry name" value="primase_Cterm"/>
    <property type="match status" value="1"/>
</dbReference>
<dbReference type="PANTHER" id="PTHR35372">
    <property type="entry name" value="ATP BINDING PROTEIN-RELATED"/>
    <property type="match status" value="1"/>
</dbReference>
<dbReference type="GO" id="GO:0005524">
    <property type="term" value="F:ATP binding"/>
    <property type="evidence" value="ECO:0007669"/>
    <property type="project" value="UniProtKB-KW"/>
</dbReference>
<evidence type="ECO:0000256" key="3">
    <source>
        <dbReference type="ARBA" id="ARBA00022840"/>
    </source>
</evidence>
<dbReference type="PROSITE" id="PS51206">
    <property type="entry name" value="SF3_HELICASE_1"/>
    <property type="match status" value="1"/>
</dbReference>
<dbReference type="InterPro" id="IPR014015">
    <property type="entry name" value="Helicase_SF3_DNA-vir"/>
</dbReference>
<keyword evidence="2" id="KW-0378">Hydrolase</keyword>
<dbReference type="InterPro" id="IPR027417">
    <property type="entry name" value="P-loop_NTPase"/>
</dbReference>
<dbReference type="GO" id="GO:0016787">
    <property type="term" value="F:hydrolase activity"/>
    <property type="evidence" value="ECO:0007669"/>
    <property type="project" value="UniProtKB-KW"/>
</dbReference>
<name>A0A6J5MML4_9CAUD</name>
<dbReference type="Gene3D" id="3.40.50.300">
    <property type="entry name" value="P-loop containing nucleotide triphosphate hydrolases"/>
    <property type="match status" value="1"/>
</dbReference>
<dbReference type="InterPro" id="IPR051620">
    <property type="entry name" value="ORF904-like_C"/>
</dbReference>
<dbReference type="InterPro" id="IPR006500">
    <property type="entry name" value="Helicase_put_C_phage/plasmid"/>
</dbReference>
<dbReference type="InterPro" id="IPR045455">
    <property type="entry name" value="NrS-1_pol-like_helicase"/>
</dbReference>
<dbReference type="InterPro" id="IPR014818">
    <property type="entry name" value="Phage/plasmid_primase_P4_C"/>
</dbReference>
<feature type="domain" description="SF3 helicase" evidence="4">
    <location>
        <begin position="512"/>
        <end position="671"/>
    </location>
</feature>
<dbReference type="Pfam" id="PF08706">
    <property type="entry name" value="D5_N"/>
    <property type="match status" value="1"/>
</dbReference>
<evidence type="ECO:0000259" key="4">
    <source>
        <dbReference type="PROSITE" id="PS51206"/>
    </source>
</evidence>
<dbReference type="SMART" id="SM00885">
    <property type="entry name" value="D5_N"/>
    <property type="match status" value="1"/>
</dbReference>
<keyword evidence="1" id="KW-0547">Nucleotide-binding</keyword>
<dbReference type="SUPFAM" id="SSF52540">
    <property type="entry name" value="P-loop containing nucleoside triphosphate hydrolases"/>
    <property type="match status" value="1"/>
</dbReference>
<proteinExistence type="predicted"/>
<accession>A0A6J5MML4</accession>
<protein>
    <submittedName>
        <fullName evidence="5">COG3378 Phage associated DNA primase</fullName>
    </submittedName>
</protein>
<dbReference type="EMBL" id="LR796491">
    <property type="protein sequence ID" value="CAB4147898.1"/>
    <property type="molecule type" value="Genomic_DNA"/>
</dbReference>
<feature type="non-terminal residue" evidence="5">
    <location>
        <position position="753"/>
    </location>
</feature>
<evidence type="ECO:0000256" key="2">
    <source>
        <dbReference type="ARBA" id="ARBA00022801"/>
    </source>
</evidence>
<reference evidence="5" key="1">
    <citation type="submission" date="2020-04" db="EMBL/GenBank/DDBJ databases">
        <authorList>
            <person name="Chiriac C."/>
            <person name="Salcher M."/>
            <person name="Ghai R."/>
            <person name="Kavagutti S V."/>
        </authorList>
    </citation>
    <scope>NUCLEOTIDE SEQUENCE</scope>
</reference>